<dbReference type="PROSITE" id="PS51892">
    <property type="entry name" value="SUBTILASE"/>
    <property type="match status" value="1"/>
</dbReference>
<feature type="transmembrane region" description="Helical" evidence="7">
    <location>
        <begin position="354"/>
        <end position="372"/>
    </location>
</feature>
<evidence type="ECO:0000259" key="9">
    <source>
        <dbReference type="Pfam" id="PF00082"/>
    </source>
</evidence>
<feature type="active site" description="Charge relay system" evidence="5">
    <location>
        <position position="96"/>
    </location>
</feature>
<feature type="region of interest" description="Disordered" evidence="6">
    <location>
        <begin position="73"/>
        <end position="93"/>
    </location>
</feature>
<evidence type="ECO:0000256" key="3">
    <source>
        <dbReference type="ARBA" id="ARBA00022801"/>
    </source>
</evidence>
<feature type="active site" description="Charge relay system" evidence="5">
    <location>
        <position position="65"/>
    </location>
</feature>
<reference evidence="10 11" key="1">
    <citation type="submission" date="2019-10" db="EMBL/GenBank/DDBJ databases">
        <title>Whole genome shotgun sequence of Acrocarpospora corrugata NBRC 13972.</title>
        <authorList>
            <person name="Ichikawa N."/>
            <person name="Kimura A."/>
            <person name="Kitahashi Y."/>
            <person name="Komaki H."/>
            <person name="Oguchi A."/>
        </authorList>
    </citation>
    <scope>NUCLEOTIDE SEQUENCE [LARGE SCALE GENOMIC DNA]</scope>
    <source>
        <strain evidence="10 11">NBRC 13972</strain>
    </source>
</reference>
<dbReference type="RefSeq" id="WP_155341496.1">
    <property type="nucleotide sequence ID" value="NZ_BAAABN010000080.1"/>
</dbReference>
<proteinExistence type="inferred from homology"/>
<dbReference type="AlphaFoldDB" id="A0A5M3W9J4"/>
<evidence type="ECO:0000256" key="7">
    <source>
        <dbReference type="SAM" id="Phobius"/>
    </source>
</evidence>
<dbReference type="PRINTS" id="PR00723">
    <property type="entry name" value="SUBTILISIN"/>
</dbReference>
<name>A0A5M3W9J4_9ACTN</name>
<evidence type="ECO:0000256" key="5">
    <source>
        <dbReference type="PROSITE-ProRule" id="PRU01240"/>
    </source>
</evidence>
<dbReference type="Gene3D" id="3.40.50.200">
    <property type="entry name" value="Peptidase S8/S53 domain"/>
    <property type="match status" value="1"/>
</dbReference>
<dbReference type="InterPro" id="IPR023827">
    <property type="entry name" value="Peptidase_S8_Asp-AS"/>
</dbReference>
<keyword evidence="4 5" id="KW-0720">Serine protease</keyword>
<comment type="caution">
    <text evidence="10">The sequence shown here is derived from an EMBL/GenBank/DDBJ whole genome shotgun (WGS) entry which is preliminary data.</text>
</comment>
<protein>
    <submittedName>
        <fullName evidence="10">Type VII secretion-associated serine protease</fullName>
    </submittedName>
</protein>
<dbReference type="Pfam" id="PF00082">
    <property type="entry name" value="Peptidase_S8"/>
    <property type="match status" value="1"/>
</dbReference>
<keyword evidence="2 5" id="KW-0645">Protease</keyword>
<dbReference type="SUPFAM" id="SSF52743">
    <property type="entry name" value="Subtilisin-like"/>
    <property type="match status" value="1"/>
</dbReference>
<evidence type="ECO:0000313" key="10">
    <source>
        <dbReference type="EMBL" id="GES05506.1"/>
    </source>
</evidence>
<keyword evidence="7" id="KW-1133">Transmembrane helix</keyword>
<accession>A0A5M3W9J4</accession>
<feature type="domain" description="Peptidase S8/S53" evidence="9">
    <location>
        <begin position="56"/>
        <end position="316"/>
    </location>
</feature>
<organism evidence="10 11">
    <name type="scientific">Acrocarpospora corrugata</name>
    <dbReference type="NCBI Taxonomy" id="35763"/>
    <lineage>
        <taxon>Bacteria</taxon>
        <taxon>Bacillati</taxon>
        <taxon>Actinomycetota</taxon>
        <taxon>Actinomycetes</taxon>
        <taxon>Streptosporangiales</taxon>
        <taxon>Streptosporangiaceae</taxon>
        <taxon>Acrocarpospora</taxon>
    </lineage>
</organism>
<evidence type="ECO:0000313" key="11">
    <source>
        <dbReference type="Proteomes" id="UP000334990"/>
    </source>
</evidence>
<dbReference type="GO" id="GO:0006508">
    <property type="term" value="P:proteolysis"/>
    <property type="evidence" value="ECO:0007669"/>
    <property type="project" value="UniProtKB-KW"/>
</dbReference>
<evidence type="ECO:0000256" key="6">
    <source>
        <dbReference type="SAM" id="MobiDB-lite"/>
    </source>
</evidence>
<sequence length="374" mass="38460">MRLLLLGVLPTCLAACLVTGAAAAPWPKDGLAESARGRQWPLRAMDVQDAWQLSRGAGVTVAVLDTGVDPRHPDLTGVVDRGPDLTGAADTGSGRHGTAMASLIAGHGHGAGQASGVLGVAPEARILSVRVVLENDDPERADAQVHARTRLAVARGIRYAVDHGAQVINMSLGGGEGSYEGSPEEEDAVRYALTKSVVLIASAGNDGAGANRRNFPAGYPGVMAVGAVDERLRRAPFSNRHAYLSVVAPGTGIVSADGPGSYLVADGTSSAAAFVAGVAALVRSRYPALSALEVRQAIQRGAHRPPAGQSAAYGHGIANARGALLAAEGLHRVPLAAVPRHAHFRVHDDDSRRLIGIALLVLVAVMVARVAVTR</sequence>
<evidence type="ECO:0000256" key="4">
    <source>
        <dbReference type="ARBA" id="ARBA00022825"/>
    </source>
</evidence>
<dbReference type="PROSITE" id="PS00136">
    <property type="entry name" value="SUBTILASE_ASP"/>
    <property type="match status" value="1"/>
</dbReference>
<dbReference type="InterPro" id="IPR015500">
    <property type="entry name" value="Peptidase_S8_subtilisin-rel"/>
</dbReference>
<dbReference type="PANTHER" id="PTHR43806">
    <property type="entry name" value="PEPTIDASE S8"/>
    <property type="match status" value="1"/>
</dbReference>
<dbReference type="InterPro" id="IPR036852">
    <property type="entry name" value="Peptidase_S8/S53_dom_sf"/>
</dbReference>
<keyword evidence="11" id="KW-1185">Reference proteome</keyword>
<comment type="similarity">
    <text evidence="1 5">Belongs to the peptidase S8 family.</text>
</comment>
<evidence type="ECO:0000256" key="8">
    <source>
        <dbReference type="SAM" id="SignalP"/>
    </source>
</evidence>
<dbReference type="InterPro" id="IPR000209">
    <property type="entry name" value="Peptidase_S8/S53_dom"/>
</dbReference>
<keyword evidence="7" id="KW-0472">Membrane</keyword>
<keyword evidence="8" id="KW-0732">Signal</keyword>
<evidence type="ECO:0000256" key="1">
    <source>
        <dbReference type="ARBA" id="ARBA00011073"/>
    </source>
</evidence>
<dbReference type="EMBL" id="BLAD01000102">
    <property type="protein sequence ID" value="GES05506.1"/>
    <property type="molecule type" value="Genomic_DNA"/>
</dbReference>
<gene>
    <name evidence="10" type="ORF">Acor_75740</name>
</gene>
<dbReference type="GO" id="GO:0004252">
    <property type="term" value="F:serine-type endopeptidase activity"/>
    <property type="evidence" value="ECO:0007669"/>
    <property type="project" value="UniProtKB-UniRule"/>
</dbReference>
<feature type="signal peptide" evidence="8">
    <location>
        <begin position="1"/>
        <end position="23"/>
    </location>
</feature>
<dbReference type="PANTHER" id="PTHR43806:SF11">
    <property type="entry name" value="CEREVISIN-RELATED"/>
    <property type="match status" value="1"/>
</dbReference>
<dbReference type="Proteomes" id="UP000334990">
    <property type="component" value="Unassembled WGS sequence"/>
</dbReference>
<evidence type="ECO:0000256" key="2">
    <source>
        <dbReference type="ARBA" id="ARBA00022670"/>
    </source>
</evidence>
<dbReference type="OrthoDB" id="3530033at2"/>
<keyword evidence="3 5" id="KW-0378">Hydrolase</keyword>
<dbReference type="InterPro" id="IPR050131">
    <property type="entry name" value="Peptidase_S8_subtilisin-like"/>
</dbReference>
<feature type="chain" id="PRO_5024292246" evidence="8">
    <location>
        <begin position="24"/>
        <end position="374"/>
    </location>
</feature>
<keyword evidence="7" id="KW-0812">Transmembrane</keyword>
<feature type="active site" description="Charge relay system" evidence="5">
    <location>
        <position position="269"/>
    </location>
</feature>